<keyword evidence="2" id="KW-0805">Transcription regulation</keyword>
<keyword evidence="4" id="KW-0804">Transcription</keyword>
<dbReference type="AlphaFoldDB" id="A0A9X2B889"/>
<dbReference type="Proteomes" id="UP001139450">
    <property type="component" value="Unassembled WGS sequence"/>
</dbReference>
<dbReference type="InterPro" id="IPR036388">
    <property type="entry name" value="WH-like_DNA-bd_sf"/>
</dbReference>
<dbReference type="InterPro" id="IPR013325">
    <property type="entry name" value="RNA_pol_sigma_r2"/>
</dbReference>
<keyword evidence="3" id="KW-0731">Sigma factor</keyword>
<dbReference type="PANTHER" id="PTHR43133">
    <property type="entry name" value="RNA POLYMERASE ECF-TYPE SIGMA FACTO"/>
    <property type="match status" value="1"/>
</dbReference>
<feature type="domain" description="RNA polymerase sigma factor 70 region 4 type 2" evidence="5">
    <location>
        <begin position="127"/>
        <end position="179"/>
    </location>
</feature>
<dbReference type="PANTHER" id="PTHR43133:SF46">
    <property type="entry name" value="RNA POLYMERASE SIGMA-70 FACTOR ECF SUBFAMILY"/>
    <property type="match status" value="1"/>
</dbReference>
<proteinExistence type="inferred from homology"/>
<dbReference type="EMBL" id="JALJEJ010000002">
    <property type="protein sequence ID" value="MCJ8209221.1"/>
    <property type="molecule type" value="Genomic_DNA"/>
</dbReference>
<dbReference type="Pfam" id="PF08281">
    <property type="entry name" value="Sigma70_r4_2"/>
    <property type="match status" value="1"/>
</dbReference>
<evidence type="ECO:0000256" key="2">
    <source>
        <dbReference type="ARBA" id="ARBA00023015"/>
    </source>
</evidence>
<comment type="caution">
    <text evidence="6">The sequence shown here is derived from an EMBL/GenBank/DDBJ whole genome shotgun (WGS) entry which is preliminary data.</text>
</comment>
<dbReference type="InterPro" id="IPR013324">
    <property type="entry name" value="RNA_pol_sigma_r3/r4-like"/>
</dbReference>
<dbReference type="GO" id="GO:0003677">
    <property type="term" value="F:DNA binding"/>
    <property type="evidence" value="ECO:0007669"/>
    <property type="project" value="InterPro"/>
</dbReference>
<dbReference type="GO" id="GO:0006352">
    <property type="term" value="P:DNA-templated transcription initiation"/>
    <property type="evidence" value="ECO:0007669"/>
    <property type="project" value="InterPro"/>
</dbReference>
<organism evidence="6 7">
    <name type="scientific">Mucilaginibacter straminoryzae</name>
    <dbReference type="NCBI Taxonomy" id="2932774"/>
    <lineage>
        <taxon>Bacteria</taxon>
        <taxon>Pseudomonadati</taxon>
        <taxon>Bacteroidota</taxon>
        <taxon>Sphingobacteriia</taxon>
        <taxon>Sphingobacteriales</taxon>
        <taxon>Sphingobacteriaceae</taxon>
        <taxon>Mucilaginibacter</taxon>
    </lineage>
</organism>
<comment type="similarity">
    <text evidence="1">Belongs to the sigma-70 factor family. ECF subfamily.</text>
</comment>
<reference evidence="6" key="1">
    <citation type="submission" date="2022-04" db="EMBL/GenBank/DDBJ databases">
        <title>Mucilaginibacter sp. RS28 isolated from freshwater.</title>
        <authorList>
            <person name="Ko S.-R."/>
        </authorList>
    </citation>
    <scope>NUCLEOTIDE SEQUENCE</scope>
    <source>
        <strain evidence="6">RS28</strain>
    </source>
</reference>
<evidence type="ECO:0000313" key="6">
    <source>
        <dbReference type="EMBL" id="MCJ8209221.1"/>
    </source>
</evidence>
<dbReference type="CDD" id="cd06171">
    <property type="entry name" value="Sigma70_r4"/>
    <property type="match status" value="1"/>
</dbReference>
<dbReference type="InterPro" id="IPR014284">
    <property type="entry name" value="RNA_pol_sigma-70_dom"/>
</dbReference>
<evidence type="ECO:0000256" key="4">
    <source>
        <dbReference type="ARBA" id="ARBA00023163"/>
    </source>
</evidence>
<dbReference type="InterPro" id="IPR039425">
    <property type="entry name" value="RNA_pol_sigma-70-like"/>
</dbReference>
<dbReference type="Gene3D" id="1.10.1740.10">
    <property type="match status" value="1"/>
</dbReference>
<name>A0A9X2B889_9SPHI</name>
<dbReference type="InterPro" id="IPR014327">
    <property type="entry name" value="RNA_pol_sigma70_bacteroid"/>
</dbReference>
<dbReference type="SUPFAM" id="SSF88946">
    <property type="entry name" value="Sigma2 domain of RNA polymerase sigma factors"/>
    <property type="match status" value="1"/>
</dbReference>
<evidence type="ECO:0000259" key="5">
    <source>
        <dbReference type="Pfam" id="PF08281"/>
    </source>
</evidence>
<keyword evidence="7" id="KW-1185">Reference proteome</keyword>
<evidence type="ECO:0000313" key="7">
    <source>
        <dbReference type="Proteomes" id="UP001139450"/>
    </source>
</evidence>
<dbReference type="NCBIfam" id="TIGR02985">
    <property type="entry name" value="Sig70_bacteroi1"/>
    <property type="match status" value="1"/>
</dbReference>
<dbReference type="RefSeq" id="WP_245129050.1">
    <property type="nucleotide sequence ID" value="NZ_JALJEJ010000002.1"/>
</dbReference>
<evidence type="ECO:0000256" key="1">
    <source>
        <dbReference type="ARBA" id="ARBA00010641"/>
    </source>
</evidence>
<dbReference type="Gene3D" id="1.10.10.10">
    <property type="entry name" value="Winged helix-like DNA-binding domain superfamily/Winged helix DNA-binding domain"/>
    <property type="match status" value="1"/>
</dbReference>
<dbReference type="SUPFAM" id="SSF88659">
    <property type="entry name" value="Sigma3 and sigma4 domains of RNA polymerase sigma factors"/>
    <property type="match status" value="1"/>
</dbReference>
<accession>A0A9X2B889</accession>
<gene>
    <name evidence="6" type="ORF">MUY27_05845</name>
</gene>
<sequence>MRKYQLPVFTDHMLLGYMRDRDDHAAFEEIYHRYWKQLLDTAFQRIKSKEAAEEIVQEVLLSLFLRRHELVITSTLEGWLKTALKYQVYKSYRAHLIHLSHLSEVIQSNQIAPLTPDEAMTLKEIREKVKQVANKLPEKCREVFMLSRFEHLSQKEIAERMGISLSTVKKHLTRALSALKNDLSEDHFPFLVILVCLFGRI</sequence>
<evidence type="ECO:0000256" key="3">
    <source>
        <dbReference type="ARBA" id="ARBA00023082"/>
    </source>
</evidence>
<dbReference type="InterPro" id="IPR013249">
    <property type="entry name" value="RNA_pol_sigma70_r4_t2"/>
</dbReference>
<dbReference type="GO" id="GO:0016987">
    <property type="term" value="F:sigma factor activity"/>
    <property type="evidence" value="ECO:0007669"/>
    <property type="project" value="UniProtKB-KW"/>
</dbReference>
<protein>
    <submittedName>
        <fullName evidence="6">RNA polymerase sigma-70 factor</fullName>
    </submittedName>
</protein>
<dbReference type="NCBIfam" id="TIGR02937">
    <property type="entry name" value="sigma70-ECF"/>
    <property type="match status" value="1"/>
</dbReference>